<name>A0AAD5LVI0_PARTN</name>
<sequence>MIANEIDLPEQYDDRRRNKENEYRYRTQQNKLEPMINIRWNGRRIGNLPSCMIDESQENHKLDRWLSLNDGYLDNIGLIFESWITKGVMNISIAWKKALFYLSEAAN</sequence>
<protein>
    <submittedName>
        <fullName evidence="1">Uncharacterized protein</fullName>
    </submittedName>
</protein>
<proteinExistence type="predicted"/>
<accession>A0AAD5LVI0</accession>
<evidence type="ECO:0000313" key="1">
    <source>
        <dbReference type="EMBL" id="KAJ1347310.1"/>
    </source>
</evidence>
<gene>
    <name evidence="1" type="ORF">KIN20_002337</name>
</gene>
<dbReference type="Proteomes" id="UP001196413">
    <property type="component" value="Unassembled WGS sequence"/>
</dbReference>
<evidence type="ECO:0000313" key="2">
    <source>
        <dbReference type="Proteomes" id="UP001196413"/>
    </source>
</evidence>
<organism evidence="1 2">
    <name type="scientific">Parelaphostrongylus tenuis</name>
    <name type="common">Meningeal worm</name>
    <dbReference type="NCBI Taxonomy" id="148309"/>
    <lineage>
        <taxon>Eukaryota</taxon>
        <taxon>Metazoa</taxon>
        <taxon>Ecdysozoa</taxon>
        <taxon>Nematoda</taxon>
        <taxon>Chromadorea</taxon>
        <taxon>Rhabditida</taxon>
        <taxon>Rhabditina</taxon>
        <taxon>Rhabditomorpha</taxon>
        <taxon>Strongyloidea</taxon>
        <taxon>Metastrongylidae</taxon>
        <taxon>Parelaphostrongylus</taxon>
    </lineage>
</organism>
<comment type="caution">
    <text evidence="1">The sequence shown here is derived from an EMBL/GenBank/DDBJ whole genome shotgun (WGS) entry which is preliminary data.</text>
</comment>
<dbReference type="EMBL" id="JAHQIW010000301">
    <property type="protein sequence ID" value="KAJ1347310.1"/>
    <property type="molecule type" value="Genomic_DNA"/>
</dbReference>
<reference evidence="1" key="1">
    <citation type="submission" date="2021-06" db="EMBL/GenBank/DDBJ databases">
        <title>Parelaphostrongylus tenuis whole genome reference sequence.</title>
        <authorList>
            <person name="Garwood T.J."/>
            <person name="Larsen P.A."/>
            <person name="Fountain-Jones N.M."/>
            <person name="Garbe J.R."/>
            <person name="Macchietto M.G."/>
            <person name="Kania S.A."/>
            <person name="Gerhold R.W."/>
            <person name="Richards J.E."/>
            <person name="Wolf T.M."/>
        </authorList>
    </citation>
    <scope>NUCLEOTIDE SEQUENCE</scope>
    <source>
        <strain evidence="1">MNPRO001-30</strain>
        <tissue evidence="1">Meninges</tissue>
    </source>
</reference>
<keyword evidence="2" id="KW-1185">Reference proteome</keyword>
<dbReference type="AlphaFoldDB" id="A0AAD5LVI0"/>